<dbReference type="RefSeq" id="WP_194448079.1">
    <property type="nucleotide sequence ID" value="NZ_CP063849.1"/>
</dbReference>
<dbReference type="AlphaFoldDB" id="A0A7S7SJX5"/>
<evidence type="ECO:0000313" key="1">
    <source>
        <dbReference type="EMBL" id="QOY86410.1"/>
    </source>
</evidence>
<organism evidence="1 2">
    <name type="scientific">Paludibaculum fermentans</name>
    <dbReference type="NCBI Taxonomy" id="1473598"/>
    <lineage>
        <taxon>Bacteria</taxon>
        <taxon>Pseudomonadati</taxon>
        <taxon>Acidobacteriota</taxon>
        <taxon>Terriglobia</taxon>
        <taxon>Bryobacterales</taxon>
        <taxon>Bryobacteraceae</taxon>
        <taxon>Paludibaculum</taxon>
    </lineage>
</organism>
<evidence type="ECO:0000313" key="2">
    <source>
        <dbReference type="Proteomes" id="UP000593892"/>
    </source>
</evidence>
<dbReference type="Proteomes" id="UP000593892">
    <property type="component" value="Chromosome"/>
</dbReference>
<sequence>MPATENIDEFTQFQTDEYSEQLASQEQTYLDEVEARLIEGLTSTEASS</sequence>
<name>A0A7S7SJX5_PALFE</name>
<accession>A0A7S7SJX5</accession>
<dbReference type="KEGG" id="pfer:IRI77_26910"/>
<proteinExistence type="predicted"/>
<reference evidence="1 2" key="1">
    <citation type="submission" date="2020-10" db="EMBL/GenBank/DDBJ databases">
        <title>Complete genome sequence of Paludibaculum fermentans P105T, a facultatively anaerobic acidobacterium capable of dissimilatory Fe(III) reduction.</title>
        <authorList>
            <person name="Dedysh S.N."/>
            <person name="Beletsky A.V."/>
            <person name="Kulichevskaya I.S."/>
            <person name="Mardanov A.V."/>
            <person name="Ravin N.V."/>
        </authorList>
    </citation>
    <scope>NUCLEOTIDE SEQUENCE [LARGE SCALE GENOMIC DNA]</scope>
    <source>
        <strain evidence="1 2">P105</strain>
    </source>
</reference>
<dbReference type="EMBL" id="CP063849">
    <property type="protein sequence ID" value="QOY86410.1"/>
    <property type="molecule type" value="Genomic_DNA"/>
</dbReference>
<gene>
    <name evidence="1" type="ORF">IRI77_26910</name>
</gene>
<protein>
    <submittedName>
        <fullName evidence="1">Uncharacterized protein</fullName>
    </submittedName>
</protein>
<keyword evidence="2" id="KW-1185">Reference proteome</keyword>